<keyword evidence="7 10" id="KW-0456">Lyase</keyword>
<evidence type="ECO:0000256" key="10">
    <source>
        <dbReference type="HAMAP-Rule" id="MF_00595"/>
    </source>
</evidence>
<evidence type="ECO:0000256" key="6">
    <source>
        <dbReference type="ARBA" id="ARBA00022842"/>
    </source>
</evidence>
<dbReference type="HAMAP" id="MF_00595">
    <property type="entry name" value="PEPcase_type1"/>
    <property type="match status" value="1"/>
</dbReference>
<gene>
    <name evidence="10" type="primary">ppc</name>
    <name evidence="13" type="ORF">RM540_01675</name>
</gene>
<evidence type="ECO:0000256" key="3">
    <source>
        <dbReference type="ARBA" id="ARBA00008346"/>
    </source>
</evidence>
<dbReference type="RefSeq" id="WP_311661544.1">
    <property type="nucleotide sequence ID" value="NZ_JAVRHT010000002.1"/>
</dbReference>
<proteinExistence type="inferred from homology"/>
<evidence type="ECO:0000256" key="1">
    <source>
        <dbReference type="ARBA" id="ARBA00001946"/>
    </source>
</evidence>
<name>A0ABU3BMD0_9BACT</name>
<evidence type="ECO:0000256" key="5">
    <source>
        <dbReference type="ARBA" id="ARBA00022419"/>
    </source>
</evidence>
<feature type="active site" evidence="10 11">
    <location>
        <position position="151"/>
    </location>
</feature>
<dbReference type="EC" id="4.1.1.31" evidence="4 10"/>
<evidence type="ECO:0000256" key="11">
    <source>
        <dbReference type="PROSITE-ProRule" id="PRU10111"/>
    </source>
</evidence>
<accession>A0ABU3BMD0</accession>
<dbReference type="PRINTS" id="PR00150">
    <property type="entry name" value="PEPCARBXLASE"/>
</dbReference>
<dbReference type="PROSITE" id="PS00393">
    <property type="entry name" value="PEPCASE_2"/>
    <property type="match status" value="1"/>
</dbReference>
<evidence type="ECO:0000256" key="2">
    <source>
        <dbReference type="ARBA" id="ARBA00003670"/>
    </source>
</evidence>
<evidence type="ECO:0000256" key="4">
    <source>
        <dbReference type="ARBA" id="ARBA00012305"/>
    </source>
</evidence>
<feature type="active site" evidence="10 12">
    <location>
        <position position="597"/>
    </location>
</feature>
<dbReference type="PANTHER" id="PTHR30523:SF6">
    <property type="entry name" value="PHOSPHOENOLPYRUVATE CARBOXYLASE"/>
    <property type="match status" value="1"/>
</dbReference>
<protein>
    <recommendedName>
        <fullName evidence="5 10">Phosphoenolpyruvate carboxylase</fullName>
        <shortName evidence="10">PEPC</shortName>
        <shortName evidence="10">PEPCase</shortName>
        <ecNumber evidence="4 10">4.1.1.31</ecNumber>
    </recommendedName>
</protein>
<reference evidence="13 14" key="1">
    <citation type="submission" date="2023-09" db="EMBL/GenBank/DDBJ databases">
        <authorList>
            <person name="Rey-Velasco X."/>
        </authorList>
    </citation>
    <scope>NUCLEOTIDE SEQUENCE [LARGE SCALE GENOMIC DNA]</scope>
    <source>
        <strain evidence="13 14">F394</strain>
    </source>
</reference>
<dbReference type="GO" id="GO:0008964">
    <property type="term" value="F:phosphoenolpyruvate carboxylase activity"/>
    <property type="evidence" value="ECO:0007669"/>
    <property type="project" value="UniProtKB-EC"/>
</dbReference>
<evidence type="ECO:0000256" key="8">
    <source>
        <dbReference type="ARBA" id="ARBA00023300"/>
    </source>
</evidence>
<dbReference type="InterPro" id="IPR021135">
    <property type="entry name" value="PEP_COase"/>
</dbReference>
<comment type="function">
    <text evidence="2 10">Forms oxaloacetate, a four-carbon dicarboxylic acid source for the tricarboxylic acid cycle.</text>
</comment>
<dbReference type="InterPro" id="IPR018129">
    <property type="entry name" value="PEP_COase_Lys_AS"/>
</dbReference>
<evidence type="ECO:0000256" key="7">
    <source>
        <dbReference type="ARBA" id="ARBA00023239"/>
    </source>
</evidence>
<dbReference type="SUPFAM" id="SSF51621">
    <property type="entry name" value="Phosphoenolpyruvate/pyruvate domain"/>
    <property type="match status" value="1"/>
</dbReference>
<keyword evidence="8 10" id="KW-0120">Carbon dioxide fixation</keyword>
<evidence type="ECO:0000313" key="13">
    <source>
        <dbReference type="EMBL" id="MDT0630443.1"/>
    </source>
</evidence>
<dbReference type="Gene3D" id="1.20.1440.90">
    <property type="entry name" value="Phosphoenolpyruvate/pyruvate domain"/>
    <property type="match status" value="1"/>
</dbReference>
<comment type="caution">
    <text evidence="13">The sequence shown here is derived from an EMBL/GenBank/DDBJ whole genome shotgun (WGS) entry which is preliminary data.</text>
</comment>
<dbReference type="Pfam" id="PF00311">
    <property type="entry name" value="PEPcase"/>
    <property type="match status" value="1"/>
</dbReference>
<organism evidence="13 14">
    <name type="scientific">Rubrivirga litoralis</name>
    <dbReference type="NCBI Taxonomy" id="3075598"/>
    <lineage>
        <taxon>Bacteria</taxon>
        <taxon>Pseudomonadati</taxon>
        <taxon>Rhodothermota</taxon>
        <taxon>Rhodothermia</taxon>
        <taxon>Rhodothermales</taxon>
        <taxon>Rubricoccaceae</taxon>
        <taxon>Rubrivirga</taxon>
    </lineage>
</organism>
<keyword evidence="6 10" id="KW-0460">Magnesium</keyword>
<dbReference type="PROSITE" id="PS00781">
    <property type="entry name" value="PEPCASE_1"/>
    <property type="match status" value="1"/>
</dbReference>
<dbReference type="EMBL" id="JAVRHT010000002">
    <property type="protein sequence ID" value="MDT0630443.1"/>
    <property type="molecule type" value="Genomic_DNA"/>
</dbReference>
<dbReference type="InterPro" id="IPR015813">
    <property type="entry name" value="Pyrv/PenolPyrv_kinase-like_dom"/>
</dbReference>
<evidence type="ECO:0000313" key="14">
    <source>
        <dbReference type="Proteomes" id="UP001267426"/>
    </source>
</evidence>
<comment type="cofactor">
    <cofactor evidence="1 10">
        <name>Mg(2+)</name>
        <dbReference type="ChEBI" id="CHEBI:18420"/>
    </cofactor>
</comment>
<comment type="catalytic activity">
    <reaction evidence="9 10">
        <text>oxaloacetate + phosphate = phosphoenolpyruvate + hydrogencarbonate</text>
        <dbReference type="Rhea" id="RHEA:28370"/>
        <dbReference type="ChEBI" id="CHEBI:16452"/>
        <dbReference type="ChEBI" id="CHEBI:17544"/>
        <dbReference type="ChEBI" id="CHEBI:43474"/>
        <dbReference type="ChEBI" id="CHEBI:58702"/>
        <dbReference type="EC" id="4.1.1.31"/>
    </reaction>
</comment>
<keyword evidence="14" id="KW-1185">Reference proteome</keyword>
<dbReference type="InterPro" id="IPR033129">
    <property type="entry name" value="PEPCASE_His_AS"/>
</dbReference>
<dbReference type="Proteomes" id="UP001267426">
    <property type="component" value="Unassembled WGS sequence"/>
</dbReference>
<evidence type="ECO:0000256" key="12">
    <source>
        <dbReference type="PROSITE-ProRule" id="PRU10112"/>
    </source>
</evidence>
<evidence type="ECO:0000256" key="9">
    <source>
        <dbReference type="ARBA" id="ARBA00048995"/>
    </source>
</evidence>
<sequence length="939" mass="102014">MSDAALDAARSAGLTDVHAHRVALVERLVLRVARERYGDAVVGHVEDWLARVRAGGAAAFDGVAEAVAETSVEALAGVLRTLTAYFHLVNKAEQIEIVRVNREREVGATAEDPRGESVMEAVADLKRAGRSLDEARALVARLDIQPTLTAHPTEARRRTVLHHQDRAAAALDRLTSAGSGQALTPAEADAAEAEALGRLRLLLATDEVRPAAVTVRDEVRHGLYFVATSIWDVVPRIHADLRRAFADVYGAEGLSFPPVLRYRSWIGGDRDGNPNVTAEVTAWTLRAHREDALRLHRRALDALRLDLSVSDQQAEFPDELWASVEAARETVQLPERRWRQNAHEPVRLKIMQMAETLDRLLDALPEGGSGQRRTGAAPPDYSAADFRADLDLIARSLEAAGLGALAETGGLADARVRAETFGFHLAALDLRQHSATHEAAVADLLRRADVEPDYAALGEDDRVALLTRELNNPRPFIRLGGAVGPDADRVLSALRVAKAALDQEPDSIGSYIVSMTDAVSDVLEVLLLAKEVGLWRRHADGTVESAVDAVPLLETVADLEAGPALLAALFENEVYAAHLAARGGLQEVMLGYSDSNKDGGYWQANWSLHKAQGALARTCREHGVDLRFFHGRGGTVGRGGGRAGQAIRAMPPEAQTGRIRFTEQGEVISFRYALPGIARRHLEQIVHAQIGALADAPDEGAEVWDGPQGGAARDLMERLADRAMTAYRDLIDAPDFWPWYVAATPIEHIADLSIASRPISRKGAADLDFAGLRAIPWVFSWTQPRYTVPGWYGAGTALAEAISGQDLDLLRRLQAEWPFFQAVSGNAMRELARARLVVGRRYSALAEAAGAHPAPFEHVETEYERAEAAFLRVTRQDTLLAQSQTIAATIRYRNPATDVLNLVQLDLMRRWRGGDHGDEIGRALLVSVNGIAAAMQSTG</sequence>
<dbReference type="InterPro" id="IPR022805">
    <property type="entry name" value="PEP_COase_bac/pln-type"/>
</dbReference>
<dbReference type="PANTHER" id="PTHR30523">
    <property type="entry name" value="PHOSPHOENOLPYRUVATE CARBOXYLASE"/>
    <property type="match status" value="1"/>
</dbReference>
<comment type="similarity">
    <text evidence="3 10">Belongs to the PEPCase type 1 family.</text>
</comment>
<comment type="subunit">
    <text evidence="10">Homotetramer.</text>
</comment>